<dbReference type="InterPro" id="IPR029058">
    <property type="entry name" value="AB_hydrolase_fold"/>
</dbReference>
<evidence type="ECO:0000256" key="2">
    <source>
        <dbReference type="ARBA" id="ARBA00022801"/>
    </source>
</evidence>
<evidence type="ECO:0000256" key="5">
    <source>
        <dbReference type="ARBA" id="ARBA00043667"/>
    </source>
</evidence>
<dbReference type="EnsemblMetazoa" id="HelroT158207">
    <property type="protein sequence ID" value="HelroP158207"/>
    <property type="gene ID" value="HelroG158207"/>
</dbReference>
<accession>T1EMK6</accession>
<evidence type="ECO:0000256" key="4">
    <source>
        <dbReference type="ARBA" id="ARBA00042703"/>
    </source>
</evidence>
<dbReference type="InParanoid" id="T1EMK6"/>
<reference evidence="14" key="3">
    <citation type="submission" date="2015-06" db="UniProtKB">
        <authorList>
            <consortium name="EnsemblMetazoa"/>
        </authorList>
    </citation>
    <scope>IDENTIFICATION</scope>
</reference>
<dbReference type="eggNOG" id="KOG2382">
    <property type="taxonomic scope" value="Eukaryota"/>
</dbReference>
<evidence type="ECO:0000256" key="3">
    <source>
        <dbReference type="ARBA" id="ARBA00026104"/>
    </source>
</evidence>
<comment type="catalytic activity">
    <reaction evidence="5">
        <text>a 1,2-diacyl-sn-glycerol + H2O = a 2-acylglycerol + a fatty acid + H(+)</text>
        <dbReference type="Rhea" id="RHEA:33275"/>
        <dbReference type="ChEBI" id="CHEBI:15377"/>
        <dbReference type="ChEBI" id="CHEBI:15378"/>
        <dbReference type="ChEBI" id="CHEBI:17389"/>
        <dbReference type="ChEBI" id="CHEBI:17815"/>
        <dbReference type="ChEBI" id="CHEBI:28868"/>
        <dbReference type="EC" id="3.1.1.116"/>
    </reaction>
</comment>
<dbReference type="InterPro" id="IPR000073">
    <property type="entry name" value="AB_hydrolase_1"/>
</dbReference>
<evidence type="ECO:0000313" key="14">
    <source>
        <dbReference type="EnsemblMetazoa" id="HelroP158207"/>
    </source>
</evidence>
<evidence type="ECO:0000256" key="7">
    <source>
        <dbReference type="ARBA" id="ARBA00044064"/>
    </source>
</evidence>
<dbReference type="GO" id="GO:0004806">
    <property type="term" value="F:triacylglycerol lipase activity"/>
    <property type="evidence" value="ECO:0000318"/>
    <property type="project" value="GO_Central"/>
</dbReference>
<organism evidence="14 15">
    <name type="scientific">Helobdella robusta</name>
    <name type="common">Californian leech</name>
    <dbReference type="NCBI Taxonomy" id="6412"/>
    <lineage>
        <taxon>Eukaryota</taxon>
        <taxon>Metazoa</taxon>
        <taxon>Spiralia</taxon>
        <taxon>Lophotrochozoa</taxon>
        <taxon>Annelida</taxon>
        <taxon>Clitellata</taxon>
        <taxon>Hirudinea</taxon>
        <taxon>Rhynchobdellida</taxon>
        <taxon>Glossiphoniidae</taxon>
        <taxon>Helobdella</taxon>
    </lineage>
</organism>
<dbReference type="GeneID" id="20197806"/>
<keyword evidence="2" id="KW-0378">Hydrolase</keyword>
<reference evidence="13 15" key="2">
    <citation type="journal article" date="2013" name="Nature">
        <title>Insights into bilaterian evolution from three spiralian genomes.</title>
        <authorList>
            <person name="Simakov O."/>
            <person name="Marletaz F."/>
            <person name="Cho S.J."/>
            <person name="Edsinger-Gonzales E."/>
            <person name="Havlak P."/>
            <person name="Hellsten U."/>
            <person name="Kuo D.H."/>
            <person name="Larsson T."/>
            <person name="Lv J."/>
            <person name="Arendt D."/>
            <person name="Savage R."/>
            <person name="Osoegawa K."/>
            <person name="de Jong P."/>
            <person name="Grimwood J."/>
            <person name="Chapman J.A."/>
            <person name="Shapiro H."/>
            <person name="Aerts A."/>
            <person name="Otillar R.P."/>
            <person name="Terry A.Y."/>
            <person name="Boore J.L."/>
            <person name="Grigoriev I.V."/>
            <person name="Lindberg D.R."/>
            <person name="Seaver E.C."/>
            <person name="Weisblat D.A."/>
            <person name="Putnam N.H."/>
            <person name="Rokhsar D.S."/>
        </authorList>
    </citation>
    <scope>NUCLEOTIDE SEQUENCE</scope>
</reference>
<dbReference type="EMBL" id="AMQM01008972">
    <property type="status" value="NOT_ANNOTATED_CDS"/>
    <property type="molecule type" value="Genomic_DNA"/>
</dbReference>
<feature type="domain" description="AB hydrolase-1" evidence="12">
    <location>
        <begin position="1"/>
        <end position="246"/>
    </location>
</feature>
<sequence>MLIIHGLFGSKKNFDSLAKVFSNKAALQASYMIVISIDSRNHGDSGHNNNMTYPAMSDDVIKLLDDLKLSGGVVVMGHSMGGKIAMTMALNNPSMLSGLIVVDMVPGRSVTADTDFFPKMLQKMREINFDATPDISIVQARKEANKQLSTAVQDARIRDFLLTNLVVKDGRVTWRLNLQSIHDHYQDLMTFQEFQGRTYNGRTLFIGGSLSSMLSEKHHPMIKQFFPSAEIIKLSGAGHWVHADDPYNFASKVIQFVKTLIFHKRQGPDF</sequence>
<dbReference type="PANTHER" id="PTHR46118">
    <property type="entry name" value="PROTEIN ABHD11"/>
    <property type="match status" value="1"/>
</dbReference>
<dbReference type="EC" id="3.1.1.116" evidence="3"/>
<dbReference type="Proteomes" id="UP000015101">
    <property type="component" value="Unassembled WGS sequence"/>
</dbReference>
<dbReference type="Pfam" id="PF00561">
    <property type="entry name" value="Abhydrolase_1"/>
    <property type="match status" value="1"/>
</dbReference>
<dbReference type="EMBL" id="KB095891">
    <property type="protein sequence ID" value="ESO10325.1"/>
    <property type="molecule type" value="Genomic_DNA"/>
</dbReference>
<dbReference type="STRING" id="6412.T1EMK6"/>
<evidence type="ECO:0000313" key="15">
    <source>
        <dbReference type="Proteomes" id="UP000015101"/>
    </source>
</evidence>
<proteinExistence type="inferred from homology"/>
<evidence type="ECO:0000256" key="9">
    <source>
        <dbReference type="ARBA" id="ARBA00048504"/>
    </source>
</evidence>
<evidence type="ECO:0000256" key="1">
    <source>
        <dbReference type="ARBA" id="ARBA00008645"/>
    </source>
</evidence>
<keyword evidence="15" id="KW-1185">Reference proteome</keyword>
<dbReference type="HOGENOM" id="CLU_020336_53_0_1"/>
<dbReference type="FunCoup" id="T1EMK6">
    <property type="interactions" value="1294"/>
</dbReference>
<dbReference type="OrthoDB" id="8119704at2759"/>
<comment type="similarity">
    <text evidence="1">Belongs to the AB hydrolase superfamily.</text>
</comment>
<name>T1EMK6_HELRO</name>
<comment type="catalytic activity">
    <reaction evidence="6">
        <text>a 1,3-diacyl-sn-glycerol + H2O = a 1-acyl-sn-glycerol + a fatty acid + H(+)</text>
        <dbReference type="Rhea" id="RHEA:38503"/>
        <dbReference type="ChEBI" id="CHEBI:15377"/>
        <dbReference type="ChEBI" id="CHEBI:15378"/>
        <dbReference type="ChEBI" id="CHEBI:28868"/>
        <dbReference type="ChEBI" id="CHEBI:64683"/>
        <dbReference type="ChEBI" id="CHEBI:77272"/>
    </reaction>
</comment>
<comment type="catalytic activity">
    <reaction evidence="10">
        <text>1-octadecanoyl-2-(9Z-octadecenoyl)-sn-glycerol + H2O = 2-(9Z-octadecenoyl)-glycerol + octadecanoate + H(+)</text>
        <dbReference type="Rhea" id="RHEA:77103"/>
        <dbReference type="ChEBI" id="CHEBI:15377"/>
        <dbReference type="ChEBI" id="CHEBI:15378"/>
        <dbReference type="ChEBI" id="CHEBI:25629"/>
        <dbReference type="ChEBI" id="CHEBI:73990"/>
        <dbReference type="ChEBI" id="CHEBI:75468"/>
    </reaction>
</comment>
<protein>
    <recommendedName>
        <fullName evidence="7">sn-1-specific diacylglycerol lipase ABHD11</fullName>
        <ecNumber evidence="3">3.1.1.116</ecNumber>
    </recommendedName>
    <alternativeName>
        <fullName evidence="4">Alpha/beta hydrolase domain-containing protein 11</fullName>
    </alternativeName>
</protein>
<dbReference type="RefSeq" id="XP_009011571.1">
    <property type="nucleotide sequence ID" value="XM_009013323.1"/>
</dbReference>
<dbReference type="OMA" id="FLGMSDN"/>
<evidence type="ECO:0000256" key="6">
    <source>
        <dbReference type="ARBA" id="ARBA00043742"/>
    </source>
</evidence>
<comment type="catalytic activity">
    <reaction evidence="8">
        <text>1-octadecanoyl-2-(4Z,7Z,10Z,13Z,16Z,19Z-docosahexaenoyl)-sn-glycerol + H2O = 2-(4Z,7Z,10Z,13Z,16Z,19Z-docosahexaenoyl)-glycerol + octadecanoate + H(+)</text>
        <dbReference type="Rhea" id="RHEA:77107"/>
        <dbReference type="ChEBI" id="CHEBI:15377"/>
        <dbReference type="ChEBI" id="CHEBI:15378"/>
        <dbReference type="ChEBI" id="CHEBI:25629"/>
        <dbReference type="ChEBI" id="CHEBI:77129"/>
        <dbReference type="ChEBI" id="CHEBI:186738"/>
    </reaction>
</comment>
<dbReference type="SUPFAM" id="SSF53474">
    <property type="entry name" value="alpha/beta-Hydrolases"/>
    <property type="match status" value="1"/>
</dbReference>
<reference evidence="15" key="1">
    <citation type="submission" date="2012-12" db="EMBL/GenBank/DDBJ databases">
        <authorList>
            <person name="Hellsten U."/>
            <person name="Grimwood J."/>
            <person name="Chapman J.A."/>
            <person name="Shapiro H."/>
            <person name="Aerts A."/>
            <person name="Otillar R.P."/>
            <person name="Terry A.Y."/>
            <person name="Boore J.L."/>
            <person name="Simakov O."/>
            <person name="Marletaz F."/>
            <person name="Cho S.-J."/>
            <person name="Edsinger-Gonzales E."/>
            <person name="Havlak P."/>
            <person name="Kuo D.-H."/>
            <person name="Larsson T."/>
            <person name="Lv J."/>
            <person name="Arendt D."/>
            <person name="Savage R."/>
            <person name="Osoegawa K."/>
            <person name="de Jong P."/>
            <person name="Lindberg D.R."/>
            <person name="Seaver E.C."/>
            <person name="Weisblat D.A."/>
            <person name="Putnam N.H."/>
            <person name="Grigoriev I.V."/>
            <person name="Rokhsar D.S."/>
        </authorList>
    </citation>
    <scope>NUCLEOTIDE SEQUENCE</scope>
</reference>
<evidence type="ECO:0000256" key="8">
    <source>
        <dbReference type="ARBA" id="ARBA00048283"/>
    </source>
</evidence>
<evidence type="ECO:0000259" key="12">
    <source>
        <dbReference type="Pfam" id="PF00561"/>
    </source>
</evidence>
<evidence type="ECO:0000256" key="10">
    <source>
        <dbReference type="ARBA" id="ARBA00048513"/>
    </source>
</evidence>
<dbReference type="KEGG" id="hro:HELRODRAFT_158207"/>
<comment type="catalytic activity">
    <reaction evidence="11">
        <text>1-octadecanoyl-2-(5Z,8Z,11Z,14Z-eicosatetraenoyl)-sn-glycerol + H2O = 2-(5Z,8Z,11Z,14Z-eicosatetraenoyl)-glycerol + octadecanoate + H(+)</text>
        <dbReference type="Rhea" id="RHEA:38507"/>
        <dbReference type="ChEBI" id="CHEBI:15377"/>
        <dbReference type="ChEBI" id="CHEBI:15378"/>
        <dbReference type="ChEBI" id="CHEBI:25629"/>
        <dbReference type="ChEBI" id="CHEBI:52392"/>
        <dbReference type="ChEBI" id="CHEBI:75728"/>
    </reaction>
</comment>
<dbReference type="CTD" id="20197806"/>
<dbReference type="PANTHER" id="PTHR46118:SF4">
    <property type="entry name" value="PROTEIN ABHD11"/>
    <property type="match status" value="1"/>
</dbReference>
<dbReference type="GO" id="GO:0019433">
    <property type="term" value="P:triglyceride catabolic process"/>
    <property type="evidence" value="ECO:0000318"/>
    <property type="project" value="GO_Central"/>
</dbReference>
<evidence type="ECO:0000313" key="13">
    <source>
        <dbReference type="EMBL" id="ESO10325.1"/>
    </source>
</evidence>
<dbReference type="AlphaFoldDB" id="T1EMK6"/>
<evidence type="ECO:0000256" key="11">
    <source>
        <dbReference type="ARBA" id="ARBA00048919"/>
    </source>
</evidence>
<gene>
    <name evidence="14" type="primary">20197806</name>
    <name evidence="13" type="ORF">HELRODRAFT_158207</name>
</gene>
<comment type="catalytic activity">
    <reaction evidence="9">
        <text>1,2-didecanoylglycerol + H2O = decanoylglycerol + decanoate + H(+)</text>
        <dbReference type="Rhea" id="RHEA:48596"/>
        <dbReference type="ChEBI" id="CHEBI:11152"/>
        <dbReference type="ChEBI" id="CHEBI:15377"/>
        <dbReference type="ChEBI" id="CHEBI:15378"/>
        <dbReference type="ChEBI" id="CHEBI:27689"/>
        <dbReference type="ChEBI" id="CHEBI:90605"/>
    </reaction>
</comment>
<dbReference type="Gene3D" id="3.40.50.1820">
    <property type="entry name" value="alpha/beta hydrolase"/>
    <property type="match status" value="1"/>
</dbReference>